<evidence type="ECO:0000313" key="8">
    <source>
        <dbReference type="RefSeq" id="XP_018442055.1"/>
    </source>
</evidence>
<evidence type="ECO:0000256" key="1">
    <source>
        <dbReference type="ARBA" id="ARBA00004141"/>
    </source>
</evidence>
<dbReference type="AlphaFoldDB" id="A0A6J0K276"/>
<keyword evidence="7" id="KW-1185">Reference proteome</keyword>
<evidence type="ECO:0000256" key="3">
    <source>
        <dbReference type="ARBA" id="ARBA00022692"/>
    </source>
</evidence>
<dbReference type="PANTHER" id="PTHR31113">
    <property type="entry name" value="UPF0496 PROTEIN 3-RELATED"/>
    <property type="match status" value="1"/>
</dbReference>
<keyword evidence="3 6" id="KW-0812">Transmembrane</keyword>
<dbReference type="Proteomes" id="UP000504610">
    <property type="component" value="Chromosome 6"/>
</dbReference>
<accession>A0A6J0K276</accession>
<organism evidence="7 8">
    <name type="scientific">Raphanus sativus</name>
    <name type="common">Radish</name>
    <name type="synonym">Raphanus raphanistrum var. sativus</name>
    <dbReference type="NCBI Taxonomy" id="3726"/>
    <lineage>
        <taxon>Eukaryota</taxon>
        <taxon>Viridiplantae</taxon>
        <taxon>Streptophyta</taxon>
        <taxon>Embryophyta</taxon>
        <taxon>Tracheophyta</taxon>
        <taxon>Spermatophyta</taxon>
        <taxon>Magnoliopsida</taxon>
        <taxon>eudicotyledons</taxon>
        <taxon>Gunneridae</taxon>
        <taxon>Pentapetalae</taxon>
        <taxon>rosids</taxon>
        <taxon>malvids</taxon>
        <taxon>Brassicales</taxon>
        <taxon>Brassicaceae</taxon>
        <taxon>Brassiceae</taxon>
        <taxon>Raphanus</taxon>
    </lineage>
</organism>
<keyword evidence="4 6" id="KW-1133">Transmembrane helix</keyword>
<reference evidence="8" key="2">
    <citation type="submission" date="2025-08" db="UniProtKB">
        <authorList>
            <consortium name="RefSeq"/>
        </authorList>
    </citation>
    <scope>IDENTIFICATION</scope>
    <source>
        <tissue evidence="8">Leaf</tissue>
    </source>
</reference>
<evidence type="ECO:0000256" key="2">
    <source>
        <dbReference type="ARBA" id="ARBA00009074"/>
    </source>
</evidence>
<gene>
    <name evidence="8" type="primary">LOC108813872</name>
</gene>
<reference evidence="7" key="1">
    <citation type="journal article" date="2019" name="Database">
        <title>The radish genome database (RadishGD): an integrated information resource for radish genomics.</title>
        <authorList>
            <person name="Yu H.J."/>
            <person name="Baek S."/>
            <person name="Lee Y.J."/>
            <person name="Cho A."/>
            <person name="Mun J.H."/>
        </authorList>
    </citation>
    <scope>NUCLEOTIDE SEQUENCE [LARGE SCALE GENOMIC DNA]</scope>
    <source>
        <strain evidence="7">cv. WK10039</strain>
    </source>
</reference>
<protein>
    <submittedName>
        <fullName evidence="8">UPF0496 protein At3g28270 isoform X2</fullName>
    </submittedName>
</protein>
<sequence length="352" mass="39316">MALHEVYSGQISAYKAACEEHPELKAFDSSLQEKTKKVLNSIIAQAKTGSYSIITSYAEVYGYLLEAILDVAKFIIRIEGGVWENEDLRSLVKAYFEDTLKTLEFFKTVDNLVDKASIGDGYIQRAVELFDKESEDGGNNKKRYEKTLEELKKFEDMKEDFDGDKLKAQFDLVKKEQESLLEKVSKLKTKIDEAYAESMMLTLVTSVFLPCVFIGVALIEVAINAHNGEALVIGASLLLPFVILGYLPKLEDILKKQEEIAKQVEKGLEVNKDAMATIMSLVENLLEKISSMLEIADFAGEDSEIDTKLALQLINKKMSGFTDEINEVGENVAKLKELVTGAIIKVLEKIKG</sequence>
<name>A0A6J0K276_RAPSA</name>
<comment type="subcellular location">
    <subcellularLocation>
        <location evidence="1">Membrane</location>
        <topology evidence="1">Multi-pass membrane protein</topology>
    </subcellularLocation>
</comment>
<comment type="similarity">
    <text evidence="2">Belongs to the UPF0496 family.</text>
</comment>
<keyword evidence="5 6" id="KW-0472">Membrane</keyword>
<proteinExistence type="inferred from homology"/>
<dbReference type="PANTHER" id="PTHR31113:SF13">
    <property type="entry name" value="(RAPE) HYPOTHETICAL PROTEIN"/>
    <property type="match status" value="1"/>
</dbReference>
<dbReference type="GO" id="GO:0016020">
    <property type="term" value="C:membrane"/>
    <property type="evidence" value="ECO:0007669"/>
    <property type="project" value="UniProtKB-SubCell"/>
</dbReference>
<feature type="transmembrane region" description="Helical" evidence="6">
    <location>
        <begin position="200"/>
        <end position="223"/>
    </location>
</feature>
<dbReference type="OrthoDB" id="1106533at2759"/>
<dbReference type="GeneID" id="108813872"/>
<evidence type="ECO:0000256" key="6">
    <source>
        <dbReference type="SAM" id="Phobius"/>
    </source>
</evidence>
<feature type="transmembrane region" description="Helical" evidence="6">
    <location>
        <begin position="229"/>
        <end position="247"/>
    </location>
</feature>
<dbReference type="InterPro" id="IPR007749">
    <property type="entry name" value="DUF677"/>
</dbReference>
<dbReference type="RefSeq" id="XP_018442055.1">
    <property type="nucleotide sequence ID" value="XM_018586553.2"/>
</dbReference>
<dbReference type="Pfam" id="PF05055">
    <property type="entry name" value="DUF677"/>
    <property type="match status" value="1"/>
</dbReference>
<evidence type="ECO:0000313" key="7">
    <source>
        <dbReference type="Proteomes" id="UP000504610"/>
    </source>
</evidence>
<evidence type="ECO:0000256" key="4">
    <source>
        <dbReference type="ARBA" id="ARBA00022989"/>
    </source>
</evidence>
<evidence type="ECO:0000256" key="5">
    <source>
        <dbReference type="ARBA" id="ARBA00023136"/>
    </source>
</evidence>